<keyword evidence="3" id="KW-1185">Reference proteome</keyword>
<evidence type="ECO:0000313" key="3">
    <source>
        <dbReference type="Proteomes" id="UP000772434"/>
    </source>
</evidence>
<protein>
    <submittedName>
        <fullName evidence="2">Uncharacterized protein</fullName>
    </submittedName>
</protein>
<gene>
    <name evidence="2" type="ORF">BDP27DRAFT_1331688</name>
</gene>
<dbReference type="AlphaFoldDB" id="A0A9P5PLU4"/>
<feature type="region of interest" description="Disordered" evidence="1">
    <location>
        <begin position="34"/>
        <end position="67"/>
    </location>
</feature>
<proteinExistence type="predicted"/>
<sequence length="78" mass="8374">MSVPSSSVPLHPPTCLDSAPLYLATLTTAYPSFPPQLLHPDTMSSTTPLPRPKSPHAPSEPSLTSSPFEWTLCSNRVT</sequence>
<organism evidence="2 3">
    <name type="scientific">Rhodocollybia butyracea</name>
    <dbReference type="NCBI Taxonomy" id="206335"/>
    <lineage>
        <taxon>Eukaryota</taxon>
        <taxon>Fungi</taxon>
        <taxon>Dikarya</taxon>
        <taxon>Basidiomycota</taxon>
        <taxon>Agaricomycotina</taxon>
        <taxon>Agaricomycetes</taxon>
        <taxon>Agaricomycetidae</taxon>
        <taxon>Agaricales</taxon>
        <taxon>Marasmiineae</taxon>
        <taxon>Omphalotaceae</taxon>
        <taxon>Rhodocollybia</taxon>
    </lineage>
</organism>
<name>A0A9P5PLU4_9AGAR</name>
<evidence type="ECO:0000313" key="2">
    <source>
        <dbReference type="EMBL" id="KAF9065728.1"/>
    </source>
</evidence>
<reference evidence="2" key="1">
    <citation type="submission" date="2020-11" db="EMBL/GenBank/DDBJ databases">
        <authorList>
            <consortium name="DOE Joint Genome Institute"/>
            <person name="Ahrendt S."/>
            <person name="Riley R."/>
            <person name="Andreopoulos W."/>
            <person name="Labutti K."/>
            <person name="Pangilinan J."/>
            <person name="Ruiz-Duenas F.J."/>
            <person name="Barrasa J.M."/>
            <person name="Sanchez-Garcia M."/>
            <person name="Camarero S."/>
            <person name="Miyauchi S."/>
            <person name="Serrano A."/>
            <person name="Linde D."/>
            <person name="Babiker R."/>
            <person name="Drula E."/>
            <person name="Ayuso-Fernandez I."/>
            <person name="Pacheco R."/>
            <person name="Padilla G."/>
            <person name="Ferreira P."/>
            <person name="Barriuso J."/>
            <person name="Kellner H."/>
            <person name="Castanera R."/>
            <person name="Alfaro M."/>
            <person name="Ramirez L."/>
            <person name="Pisabarro A.G."/>
            <person name="Kuo A."/>
            <person name="Tritt A."/>
            <person name="Lipzen A."/>
            <person name="He G."/>
            <person name="Yan M."/>
            <person name="Ng V."/>
            <person name="Cullen D."/>
            <person name="Martin F."/>
            <person name="Rosso M.-N."/>
            <person name="Henrissat B."/>
            <person name="Hibbett D."/>
            <person name="Martinez A.T."/>
            <person name="Grigoriev I.V."/>
        </authorList>
    </citation>
    <scope>NUCLEOTIDE SEQUENCE</scope>
    <source>
        <strain evidence="2">AH 40177</strain>
    </source>
</reference>
<dbReference type="EMBL" id="JADNRY010000099">
    <property type="protein sequence ID" value="KAF9065728.1"/>
    <property type="molecule type" value="Genomic_DNA"/>
</dbReference>
<evidence type="ECO:0000256" key="1">
    <source>
        <dbReference type="SAM" id="MobiDB-lite"/>
    </source>
</evidence>
<accession>A0A9P5PLU4</accession>
<comment type="caution">
    <text evidence="2">The sequence shown here is derived from an EMBL/GenBank/DDBJ whole genome shotgun (WGS) entry which is preliminary data.</text>
</comment>
<dbReference type="Proteomes" id="UP000772434">
    <property type="component" value="Unassembled WGS sequence"/>
</dbReference>